<feature type="transmembrane region" description="Helical" evidence="1">
    <location>
        <begin position="33"/>
        <end position="54"/>
    </location>
</feature>
<comment type="caution">
    <text evidence="2">The sequence shown here is derived from an EMBL/GenBank/DDBJ whole genome shotgun (WGS) entry which is preliminary data.</text>
</comment>
<reference evidence="2 3" key="1">
    <citation type="submission" date="2019-06" db="EMBL/GenBank/DDBJ databases">
        <title>Genome Sequence of the Brown Rot Fungal Pathogen Monilinia laxa.</title>
        <authorList>
            <person name="De Miccolis Angelini R.M."/>
            <person name="Landi L."/>
            <person name="Abate D."/>
            <person name="Pollastro S."/>
            <person name="Romanazzi G."/>
            <person name="Faretra F."/>
        </authorList>
    </citation>
    <scope>NUCLEOTIDE SEQUENCE [LARGE SCALE GENOMIC DNA]</scope>
    <source>
        <strain evidence="2 3">Mlax316</strain>
    </source>
</reference>
<dbReference type="EMBL" id="VIGI01000006">
    <property type="protein sequence ID" value="KAB8299265.1"/>
    <property type="molecule type" value="Genomic_DNA"/>
</dbReference>
<name>A0A5N6K918_MONLA</name>
<accession>A0A5N6K918</accession>
<keyword evidence="1" id="KW-0472">Membrane</keyword>
<feature type="transmembrane region" description="Helical" evidence="1">
    <location>
        <begin position="75"/>
        <end position="92"/>
    </location>
</feature>
<organism evidence="2 3">
    <name type="scientific">Monilinia laxa</name>
    <name type="common">Brown rot fungus</name>
    <name type="synonym">Sclerotinia laxa</name>
    <dbReference type="NCBI Taxonomy" id="61186"/>
    <lineage>
        <taxon>Eukaryota</taxon>
        <taxon>Fungi</taxon>
        <taxon>Dikarya</taxon>
        <taxon>Ascomycota</taxon>
        <taxon>Pezizomycotina</taxon>
        <taxon>Leotiomycetes</taxon>
        <taxon>Helotiales</taxon>
        <taxon>Sclerotiniaceae</taxon>
        <taxon>Monilinia</taxon>
    </lineage>
</organism>
<evidence type="ECO:0000313" key="3">
    <source>
        <dbReference type="Proteomes" id="UP000326757"/>
    </source>
</evidence>
<gene>
    <name evidence="2" type="ORF">EYC80_001350</name>
</gene>
<keyword evidence="3" id="KW-1185">Reference proteome</keyword>
<dbReference type="Proteomes" id="UP000326757">
    <property type="component" value="Unassembled WGS sequence"/>
</dbReference>
<protein>
    <submittedName>
        <fullName evidence="2">Uncharacterized protein</fullName>
    </submittedName>
</protein>
<sequence length="134" mass="15780">MSMDIHIHCVYLAMLMVWLLPRDTTRYKGVYCVHFEGMGGRLWVPYFSMMNGYVKRSMRSMRSLFKTCLQRVVHKIFFLLHAIYPGCLNAILRDLNQMLLPFHNICFSCSSKENSHRPSTKIVQRFSLHSLRSS</sequence>
<evidence type="ECO:0000256" key="1">
    <source>
        <dbReference type="SAM" id="Phobius"/>
    </source>
</evidence>
<keyword evidence="1" id="KW-0812">Transmembrane</keyword>
<feature type="transmembrane region" description="Helical" evidence="1">
    <location>
        <begin position="5"/>
        <end position="21"/>
    </location>
</feature>
<keyword evidence="1" id="KW-1133">Transmembrane helix</keyword>
<proteinExistence type="predicted"/>
<evidence type="ECO:0000313" key="2">
    <source>
        <dbReference type="EMBL" id="KAB8299265.1"/>
    </source>
</evidence>
<dbReference type="AlphaFoldDB" id="A0A5N6K918"/>